<dbReference type="SUPFAM" id="SSF46689">
    <property type="entry name" value="Homeodomain-like"/>
    <property type="match status" value="1"/>
</dbReference>
<dbReference type="Pfam" id="PF06506">
    <property type="entry name" value="PrpR_N"/>
    <property type="match status" value="1"/>
</dbReference>
<dbReference type="PROSITE" id="PS00675">
    <property type="entry name" value="SIGMA54_INTERACT_1"/>
    <property type="match status" value="1"/>
</dbReference>
<dbReference type="GO" id="GO:0005524">
    <property type="term" value="F:ATP binding"/>
    <property type="evidence" value="ECO:0007669"/>
    <property type="project" value="UniProtKB-KW"/>
</dbReference>
<dbReference type="Gene3D" id="3.40.50.300">
    <property type="entry name" value="P-loop containing nucleotide triphosphate hydrolases"/>
    <property type="match status" value="1"/>
</dbReference>
<dbReference type="PROSITE" id="PS00688">
    <property type="entry name" value="SIGMA54_INTERACT_3"/>
    <property type="match status" value="1"/>
</dbReference>
<name>A0A9X1RPY6_9BURK</name>
<dbReference type="Pfam" id="PF25601">
    <property type="entry name" value="AAA_lid_14"/>
    <property type="match status" value="1"/>
</dbReference>
<dbReference type="PANTHER" id="PTHR32071">
    <property type="entry name" value="TRANSCRIPTIONAL REGULATORY PROTEIN"/>
    <property type="match status" value="1"/>
</dbReference>
<keyword evidence="2" id="KW-0067">ATP-binding</keyword>
<dbReference type="PROSITE" id="PS50045">
    <property type="entry name" value="SIGMA54_INTERACT_4"/>
    <property type="match status" value="1"/>
</dbReference>
<dbReference type="Gene3D" id="1.10.10.60">
    <property type="entry name" value="Homeodomain-like"/>
    <property type="match status" value="1"/>
</dbReference>
<dbReference type="InterPro" id="IPR002078">
    <property type="entry name" value="Sigma_54_int"/>
</dbReference>
<dbReference type="InterPro" id="IPR003593">
    <property type="entry name" value="AAA+_ATPase"/>
</dbReference>
<feature type="domain" description="Sigma-54 factor interaction" evidence="6">
    <location>
        <begin position="327"/>
        <end position="566"/>
    </location>
</feature>
<evidence type="ECO:0000256" key="3">
    <source>
        <dbReference type="ARBA" id="ARBA00023015"/>
    </source>
</evidence>
<protein>
    <submittedName>
        <fullName evidence="8">Propionate catabolism operon regulatory protein PrpR</fullName>
    </submittedName>
</protein>
<dbReference type="InterPro" id="IPR009057">
    <property type="entry name" value="Homeodomain-like_sf"/>
</dbReference>
<evidence type="ECO:0000313" key="9">
    <source>
        <dbReference type="Proteomes" id="UP001139308"/>
    </source>
</evidence>
<feature type="domain" description="PAS" evidence="7">
    <location>
        <begin position="202"/>
        <end position="255"/>
    </location>
</feature>
<keyword evidence="4" id="KW-0804">Transcription</keyword>
<dbReference type="InterPro" id="IPR025944">
    <property type="entry name" value="Sigma_54_int_dom_CS"/>
</dbReference>
<dbReference type="Gene3D" id="1.10.8.60">
    <property type="match status" value="1"/>
</dbReference>
<dbReference type="InterPro" id="IPR002197">
    <property type="entry name" value="HTH_Fis"/>
</dbReference>
<dbReference type="GO" id="GO:0000156">
    <property type="term" value="F:phosphorelay response regulator activity"/>
    <property type="evidence" value="ECO:0007669"/>
    <property type="project" value="InterPro"/>
</dbReference>
<dbReference type="Pfam" id="PF08448">
    <property type="entry name" value="PAS_4"/>
    <property type="match status" value="1"/>
</dbReference>
<dbReference type="InterPro" id="IPR012704">
    <property type="entry name" value="Sig_transdc_resp-reg_PrpR"/>
</dbReference>
<dbReference type="GO" id="GO:0043565">
    <property type="term" value="F:sequence-specific DNA binding"/>
    <property type="evidence" value="ECO:0007669"/>
    <property type="project" value="InterPro"/>
</dbReference>
<dbReference type="EMBL" id="JAKLJA010000004">
    <property type="protein sequence ID" value="MCG5073143.1"/>
    <property type="molecule type" value="Genomic_DNA"/>
</dbReference>
<dbReference type="Pfam" id="PF02954">
    <property type="entry name" value="HTH_8"/>
    <property type="match status" value="1"/>
</dbReference>
<feature type="compositionally biased region" description="Low complexity" evidence="5">
    <location>
        <begin position="690"/>
        <end position="712"/>
    </location>
</feature>
<evidence type="ECO:0000313" key="8">
    <source>
        <dbReference type="EMBL" id="MCG5073143.1"/>
    </source>
</evidence>
<dbReference type="InterPro" id="IPR013656">
    <property type="entry name" value="PAS_4"/>
</dbReference>
<gene>
    <name evidence="8" type="primary">prpR</name>
    <name evidence="8" type="ORF">L5014_07160</name>
</gene>
<dbReference type="SMART" id="SM00382">
    <property type="entry name" value="AAA"/>
    <property type="match status" value="1"/>
</dbReference>
<dbReference type="GO" id="GO:0006355">
    <property type="term" value="P:regulation of DNA-templated transcription"/>
    <property type="evidence" value="ECO:0007669"/>
    <property type="project" value="InterPro"/>
</dbReference>
<evidence type="ECO:0000256" key="1">
    <source>
        <dbReference type="ARBA" id="ARBA00022741"/>
    </source>
</evidence>
<dbReference type="SUPFAM" id="SSF52540">
    <property type="entry name" value="P-loop containing nucleoside triphosphate hydrolases"/>
    <property type="match status" value="1"/>
</dbReference>
<proteinExistence type="predicted"/>
<evidence type="ECO:0000256" key="2">
    <source>
        <dbReference type="ARBA" id="ARBA00022840"/>
    </source>
</evidence>
<dbReference type="FunFam" id="3.40.50.300:FF:000006">
    <property type="entry name" value="DNA-binding transcriptional regulator NtrC"/>
    <property type="match status" value="1"/>
</dbReference>
<dbReference type="NCBIfam" id="TIGR02329">
    <property type="entry name" value="propionate_PrpR"/>
    <property type="match status" value="1"/>
</dbReference>
<dbReference type="Pfam" id="PF00158">
    <property type="entry name" value="Sigma54_activat"/>
    <property type="match status" value="1"/>
</dbReference>
<dbReference type="GO" id="GO:0019629">
    <property type="term" value="P:propionate catabolic process, 2-methylcitrate cycle"/>
    <property type="evidence" value="ECO:0007669"/>
    <property type="project" value="InterPro"/>
</dbReference>
<accession>A0A9X1RPY6</accession>
<dbReference type="InterPro" id="IPR035965">
    <property type="entry name" value="PAS-like_dom_sf"/>
</dbReference>
<dbReference type="InterPro" id="IPR000014">
    <property type="entry name" value="PAS"/>
</dbReference>
<dbReference type="InterPro" id="IPR025662">
    <property type="entry name" value="Sigma_54_int_dom_ATP-bd_1"/>
</dbReference>
<dbReference type="PANTHER" id="PTHR32071:SF81">
    <property type="entry name" value="PROPIONATE CATABOLISM OPERON REGULATORY PROTEIN"/>
    <property type="match status" value="1"/>
</dbReference>
<dbReference type="Gene3D" id="3.40.50.2300">
    <property type="match status" value="1"/>
</dbReference>
<reference evidence="8" key="1">
    <citation type="submission" date="2022-01" db="EMBL/GenBank/DDBJ databases">
        <title>Genome sequence and assembly of Parabukholderia sp. RG36.</title>
        <authorList>
            <person name="Chhetri G."/>
        </authorList>
    </citation>
    <scope>NUCLEOTIDE SEQUENCE</scope>
    <source>
        <strain evidence="8">RG36</strain>
    </source>
</reference>
<dbReference type="AlphaFoldDB" id="A0A9X1RPY6"/>
<dbReference type="SUPFAM" id="SSF55785">
    <property type="entry name" value="PYP-like sensor domain (PAS domain)"/>
    <property type="match status" value="1"/>
</dbReference>
<keyword evidence="3" id="KW-0805">Transcription regulation</keyword>
<dbReference type="SMART" id="SM00091">
    <property type="entry name" value="PAS"/>
    <property type="match status" value="1"/>
</dbReference>
<dbReference type="CDD" id="cd00009">
    <property type="entry name" value="AAA"/>
    <property type="match status" value="1"/>
</dbReference>
<sequence length="723" mass="77985">MNRFPTASEFRPRVWAMGISRLRDLFRDIAGEYEGLADLRVVPRGFEEAAAEIAAAAPNQRPDVVVAAGSNGTWLKARIDLPVVLVQPTGFDVMQALARARREADLVALVTYGETPAEVRRFASAYGLDVVFASYRTVQDAEACVLDLRDRGVGAVVGPGHVNDLAARLGLVPFFVYSRSSVRGAFDNALEVVQATRRETQRRQRLDSVLQHLRDGVVALDANGRVEAINQRLAAVLGIDPAAAAGRQLEDLAPDIAFTLPDADGESLETVRGVSYVVHRGPLVDNGVASGAVLTFQESRAVERLDRTLRSRQRTQQFVARYRLDDLSGATPGIARVRQLAQRYARSDATVLIRGESGTGKEMIAQGIHRESPRRDFPFVAINCGAFPEALLESELFGYEEGAFTGARRGGKVGLIEAAHRGTLFLDEIGEMPLPLQSRLLRVLQEREVVRLGATEPTRVDVRVVAATHRALTEQIESGEFRADLFYRLNILNLAIPPLRERGADIVPLAAELLLQSSRREPRVALRIRTQDDATRALAPVGDALARHDWPGNVRELQNVVERMVVELADSDVDVLTPEVLRAIAPEVFELRGGAARGMAMRAVEALQDDSADAAGVVELAAQPLTLRERSLTVEADEIRAALEAHGGDRDRVCAQLGISKTTLWRRLNATKARPGANHASGANGGGSASGASGESSASSASGGSGGSSASSLPARRKPPREA</sequence>
<dbReference type="GO" id="GO:0005737">
    <property type="term" value="C:cytoplasm"/>
    <property type="evidence" value="ECO:0007669"/>
    <property type="project" value="InterPro"/>
</dbReference>
<dbReference type="InterPro" id="IPR058031">
    <property type="entry name" value="AAA_lid_NorR"/>
</dbReference>
<evidence type="ECO:0000256" key="5">
    <source>
        <dbReference type="SAM" id="MobiDB-lite"/>
    </source>
</evidence>
<dbReference type="Proteomes" id="UP001139308">
    <property type="component" value="Unassembled WGS sequence"/>
</dbReference>
<evidence type="ECO:0000259" key="7">
    <source>
        <dbReference type="PROSITE" id="PS50112"/>
    </source>
</evidence>
<dbReference type="Gene3D" id="3.30.450.20">
    <property type="entry name" value="PAS domain"/>
    <property type="match status" value="1"/>
</dbReference>
<dbReference type="PROSITE" id="PS50112">
    <property type="entry name" value="PAS"/>
    <property type="match status" value="1"/>
</dbReference>
<feature type="region of interest" description="Disordered" evidence="5">
    <location>
        <begin position="673"/>
        <end position="723"/>
    </location>
</feature>
<keyword evidence="9" id="KW-1185">Reference proteome</keyword>
<dbReference type="SUPFAM" id="SSF159800">
    <property type="entry name" value="PrpR receptor domain-like"/>
    <property type="match status" value="1"/>
</dbReference>
<dbReference type="InterPro" id="IPR027417">
    <property type="entry name" value="P-loop_NTPase"/>
</dbReference>
<dbReference type="InterPro" id="IPR010524">
    <property type="entry name" value="Sig_transdc_resp-reg_PrpR_N"/>
</dbReference>
<keyword evidence="1" id="KW-0547">Nucleotide-binding</keyword>
<organism evidence="8 9">
    <name type="scientific">Paraburkholderia tagetis</name>
    <dbReference type="NCBI Taxonomy" id="2913261"/>
    <lineage>
        <taxon>Bacteria</taxon>
        <taxon>Pseudomonadati</taxon>
        <taxon>Pseudomonadota</taxon>
        <taxon>Betaproteobacteria</taxon>
        <taxon>Burkholderiales</taxon>
        <taxon>Burkholderiaceae</taxon>
        <taxon>Paraburkholderia</taxon>
    </lineage>
</organism>
<evidence type="ECO:0000256" key="4">
    <source>
        <dbReference type="ARBA" id="ARBA00023163"/>
    </source>
</evidence>
<evidence type="ECO:0000259" key="6">
    <source>
        <dbReference type="PROSITE" id="PS50045"/>
    </source>
</evidence>
<comment type="caution">
    <text evidence="8">The sequence shown here is derived from an EMBL/GenBank/DDBJ whole genome shotgun (WGS) entry which is preliminary data.</text>
</comment>